<proteinExistence type="predicted"/>
<evidence type="ECO:0000313" key="1">
    <source>
        <dbReference type="EMBL" id="KAA6401860.1"/>
    </source>
</evidence>
<dbReference type="EMBL" id="SNRW01000325">
    <property type="protein sequence ID" value="KAA6401860.1"/>
    <property type="molecule type" value="Genomic_DNA"/>
</dbReference>
<accession>A0A5J4X3S5</accession>
<gene>
    <name evidence="1" type="ORF">EZS28_002621</name>
</gene>
<evidence type="ECO:0000313" key="2">
    <source>
        <dbReference type="Proteomes" id="UP000324800"/>
    </source>
</evidence>
<name>A0A5J4X3S5_9EUKA</name>
<organism evidence="1 2">
    <name type="scientific">Streblomastix strix</name>
    <dbReference type="NCBI Taxonomy" id="222440"/>
    <lineage>
        <taxon>Eukaryota</taxon>
        <taxon>Metamonada</taxon>
        <taxon>Preaxostyla</taxon>
        <taxon>Oxymonadida</taxon>
        <taxon>Streblomastigidae</taxon>
        <taxon>Streblomastix</taxon>
    </lineage>
</organism>
<comment type="caution">
    <text evidence="1">The sequence shown here is derived from an EMBL/GenBank/DDBJ whole genome shotgun (WGS) entry which is preliminary data.</text>
</comment>
<evidence type="ECO:0008006" key="3">
    <source>
        <dbReference type="Google" id="ProtNLM"/>
    </source>
</evidence>
<dbReference type="Proteomes" id="UP000324800">
    <property type="component" value="Unassembled WGS sequence"/>
</dbReference>
<dbReference type="AlphaFoldDB" id="A0A5J4X3S5"/>
<reference evidence="1 2" key="1">
    <citation type="submission" date="2019-03" db="EMBL/GenBank/DDBJ databases">
        <title>Single cell metagenomics reveals metabolic interactions within the superorganism composed of flagellate Streblomastix strix and complex community of Bacteroidetes bacteria on its surface.</title>
        <authorList>
            <person name="Treitli S.C."/>
            <person name="Kolisko M."/>
            <person name="Husnik F."/>
            <person name="Keeling P."/>
            <person name="Hampl V."/>
        </authorList>
    </citation>
    <scope>NUCLEOTIDE SEQUENCE [LARGE SCALE GENOMIC DNA]</scope>
    <source>
        <strain evidence="1">ST1C</strain>
    </source>
</reference>
<sequence>MRANPDINWWIAKLRANVPALFVQITPQIIITKDSAPSGWGSTIERELEMIAMAHGTWNKRQSKLTRNNKEIEAITQGLRSFAKVLKNS</sequence>
<protein>
    <recommendedName>
        <fullName evidence="3">Reverse transcriptase/retrotransposon-derived protein RNase H-like domain-containing protein</fullName>
    </recommendedName>
</protein>